<dbReference type="OrthoDB" id="9796689at2"/>
<dbReference type="GO" id="GO:0004622">
    <property type="term" value="F:phosphatidylcholine lysophospholipase activity"/>
    <property type="evidence" value="ECO:0007669"/>
    <property type="project" value="TreeGrafter"/>
</dbReference>
<dbReference type="InterPro" id="IPR013830">
    <property type="entry name" value="SGNH_hydro"/>
</dbReference>
<dbReference type="InterPro" id="IPR036514">
    <property type="entry name" value="SGNH_hydro_sf"/>
</dbReference>
<dbReference type="Proteomes" id="UP000223913">
    <property type="component" value="Unassembled WGS sequence"/>
</dbReference>
<dbReference type="AlphaFoldDB" id="A0A2D0NI40"/>
<dbReference type="GO" id="GO:0005975">
    <property type="term" value="P:carbohydrate metabolic process"/>
    <property type="evidence" value="ECO:0007669"/>
    <property type="project" value="InterPro"/>
</dbReference>
<dbReference type="PROSITE" id="PS51762">
    <property type="entry name" value="GH16_2"/>
    <property type="match status" value="1"/>
</dbReference>
<protein>
    <recommendedName>
        <fullName evidence="3">GH16 domain-containing protein</fullName>
    </recommendedName>
</protein>
<feature type="domain" description="GH16" evidence="3">
    <location>
        <begin position="232"/>
        <end position="493"/>
    </location>
</feature>
<sequence length="493" mass="56196">MRSKMLIVIYLLSLVVAKDALTQSSPTDYLADVKMELQKKWPQNRTVNLVFHGHSVPAGYFATPNVHTVEAYPHLSLQKVKEVYPWAVVNAITTAIGGEQAESGARRFSSEVLTHRPDVVFIDYALNDRGIGLERAKVAWEQMIRAALDQSVKVILLTPTPDLREDILAEHTPLAQHARQIRELAVHYGLGLVDSYQIFREIAGKEDLRAYMAQGNHINGLGHELVATEIMNWLQDSPLPGYALEWSDEFNGTMLDLSRWGYRKDNKHRSVQLAENVSVQGGALVLDLRVHEQPIAGKRASGAGIVSKRRFRYGYYEVRASLGDGRDEDGDGKTDEGWHHAFWAMAATFDEAGAVNTTYPGIRRTEIDGFENSSEHRHDEDQSGLDRFTQHVIVWDENGKEWGRLPQPPADLTVPKNFDPYAWHVYGFEWTEREIRFYVDGALTQIADYPADRFTHDEINVWLTAIAANWNREDQEPSRARYDYFRFYKKNNP</sequence>
<dbReference type="RefSeq" id="WP_099148377.1">
    <property type="nucleotide sequence ID" value="NZ_PDUD01000002.1"/>
</dbReference>
<dbReference type="PANTHER" id="PTHR30383">
    <property type="entry name" value="THIOESTERASE 1/PROTEASE 1/LYSOPHOSPHOLIPASE L1"/>
    <property type="match status" value="1"/>
</dbReference>
<dbReference type="Gene3D" id="2.60.120.200">
    <property type="match status" value="1"/>
</dbReference>
<proteinExistence type="inferred from homology"/>
<dbReference type="PANTHER" id="PTHR30383:SF5">
    <property type="entry name" value="SGNH HYDROLASE-TYPE ESTERASE DOMAIN-CONTAINING PROTEIN"/>
    <property type="match status" value="1"/>
</dbReference>
<dbReference type="SUPFAM" id="SSF52266">
    <property type="entry name" value="SGNH hydrolase"/>
    <property type="match status" value="1"/>
</dbReference>
<organism evidence="4 5">
    <name type="scientific">Flavilitoribacter nigricans (strain ATCC 23147 / DSM 23189 / NBRC 102662 / NCIMB 1420 / SS-2)</name>
    <name type="common">Lewinella nigricans</name>
    <dbReference type="NCBI Taxonomy" id="1122177"/>
    <lineage>
        <taxon>Bacteria</taxon>
        <taxon>Pseudomonadati</taxon>
        <taxon>Bacteroidota</taxon>
        <taxon>Saprospiria</taxon>
        <taxon>Saprospirales</taxon>
        <taxon>Lewinellaceae</taxon>
        <taxon>Flavilitoribacter</taxon>
    </lineage>
</organism>
<keyword evidence="2" id="KW-0732">Signal</keyword>
<dbReference type="Pfam" id="PF13472">
    <property type="entry name" value="Lipase_GDSL_2"/>
    <property type="match status" value="1"/>
</dbReference>
<name>A0A2D0NI40_FLAN2</name>
<evidence type="ECO:0000256" key="2">
    <source>
        <dbReference type="SAM" id="SignalP"/>
    </source>
</evidence>
<dbReference type="Gene3D" id="3.40.50.1110">
    <property type="entry name" value="SGNH hydrolase"/>
    <property type="match status" value="1"/>
</dbReference>
<dbReference type="SUPFAM" id="SSF49899">
    <property type="entry name" value="Concanavalin A-like lectins/glucanases"/>
    <property type="match status" value="1"/>
</dbReference>
<evidence type="ECO:0000313" key="4">
    <source>
        <dbReference type="EMBL" id="PHN08174.1"/>
    </source>
</evidence>
<dbReference type="Pfam" id="PF00722">
    <property type="entry name" value="Glyco_hydro_16"/>
    <property type="match status" value="1"/>
</dbReference>
<dbReference type="InterPro" id="IPR000757">
    <property type="entry name" value="Beta-glucanase-like"/>
</dbReference>
<dbReference type="EMBL" id="PDUD01000002">
    <property type="protein sequence ID" value="PHN08174.1"/>
    <property type="molecule type" value="Genomic_DNA"/>
</dbReference>
<dbReference type="CDD" id="cd00229">
    <property type="entry name" value="SGNH_hydrolase"/>
    <property type="match status" value="1"/>
</dbReference>
<feature type="chain" id="PRO_5012452036" description="GH16 domain-containing protein" evidence="2">
    <location>
        <begin position="18"/>
        <end position="493"/>
    </location>
</feature>
<dbReference type="GO" id="GO:0004553">
    <property type="term" value="F:hydrolase activity, hydrolyzing O-glycosyl compounds"/>
    <property type="evidence" value="ECO:0007669"/>
    <property type="project" value="InterPro"/>
</dbReference>
<comment type="similarity">
    <text evidence="1">Belongs to the glycosyl hydrolase 16 family.</text>
</comment>
<evidence type="ECO:0000259" key="3">
    <source>
        <dbReference type="PROSITE" id="PS51762"/>
    </source>
</evidence>
<accession>A0A2D0NI40</accession>
<gene>
    <name evidence="4" type="ORF">CRP01_02310</name>
</gene>
<reference evidence="4 5" key="1">
    <citation type="submission" date="2017-10" db="EMBL/GenBank/DDBJ databases">
        <title>The draft genome sequence of Lewinella nigricans NBRC 102662.</title>
        <authorList>
            <person name="Wang K."/>
        </authorList>
    </citation>
    <scope>NUCLEOTIDE SEQUENCE [LARGE SCALE GENOMIC DNA]</scope>
    <source>
        <strain evidence="4 5">NBRC 102662</strain>
    </source>
</reference>
<dbReference type="InterPro" id="IPR051532">
    <property type="entry name" value="Ester_Hydrolysis_Enzymes"/>
</dbReference>
<evidence type="ECO:0000256" key="1">
    <source>
        <dbReference type="ARBA" id="ARBA00006865"/>
    </source>
</evidence>
<comment type="caution">
    <text evidence="4">The sequence shown here is derived from an EMBL/GenBank/DDBJ whole genome shotgun (WGS) entry which is preliminary data.</text>
</comment>
<evidence type="ECO:0000313" key="5">
    <source>
        <dbReference type="Proteomes" id="UP000223913"/>
    </source>
</evidence>
<feature type="signal peptide" evidence="2">
    <location>
        <begin position="1"/>
        <end position="17"/>
    </location>
</feature>
<keyword evidence="5" id="KW-1185">Reference proteome</keyword>
<dbReference type="InterPro" id="IPR013320">
    <property type="entry name" value="ConA-like_dom_sf"/>
</dbReference>